<name>A0A7N5KQI1_AILME</name>
<dbReference type="InParanoid" id="A0A7N5KQI1"/>
<keyword evidence="1" id="KW-0812">Transmembrane</keyword>
<organism evidence="2 3">
    <name type="scientific">Ailuropoda melanoleuca</name>
    <name type="common">Giant panda</name>
    <dbReference type="NCBI Taxonomy" id="9646"/>
    <lineage>
        <taxon>Eukaryota</taxon>
        <taxon>Metazoa</taxon>
        <taxon>Chordata</taxon>
        <taxon>Craniata</taxon>
        <taxon>Vertebrata</taxon>
        <taxon>Euteleostomi</taxon>
        <taxon>Mammalia</taxon>
        <taxon>Eutheria</taxon>
        <taxon>Laurasiatheria</taxon>
        <taxon>Carnivora</taxon>
        <taxon>Caniformia</taxon>
        <taxon>Ursidae</taxon>
        <taxon>Ailuropoda</taxon>
    </lineage>
</organism>
<accession>A0A7N5KQI1</accession>
<proteinExistence type="predicted"/>
<evidence type="ECO:0000313" key="2">
    <source>
        <dbReference type="Ensembl" id="ENSAMEP00000043776.1"/>
    </source>
</evidence>
<reference evidence="2" key="2">
    <citation type="submission" date="2025-08" db="UniProtKB">
        <authorList>
            <consortium name="Ensembl"/>
        </authorList>
    </citation>
    <scope>IDENTIFICATION</scope>
</reference>
<keyword evidence="1" id="KW-1133">Transmembrane helix</keyword>
<evidence type="ECO:0000256" key="1">
    <source>
        <dbReference type="SAM" id="Phobius"/>
    </source>
</evidence>
<feature type="transmembrane region" description="Helical" evidence="1">
    <location>
        <begin position="6"/>
        <end position="23"/>
    </location>
</feature>
<dbReference type="Proteomes" id="UP000008912">
    <property type="component" value="Unassembled WGS sequence"/>
</dbReference>
<evidence type="ECO:0000313" key="3">
    <source>
        <dbReference type="Proteomes" id="UP000008912"/>
    </source>
</evidence>
<keyword evidence="1" id="KW-0472">Membrane</keyword>
<dbReference type="AlphaFoldDB" id="A0A7N5KQI1"/>
<keyword evidence="3" id="KW-1185">Reference proteome</keyword>
<reference evidence="2" key="3">
    <citation type="submission" date="2025-09" db="UniProtKB">
        <authorList>
            <consortium name="Ensembl"/>
        </authorList>
    </citation>
    <scope>IDENTIFICATION</scope>
</reference>
<reference evidence="2 3" key="1">
    <citation type="journal article" date="2010" name="Nature">
        <title>The sequence and de novo assembly of the giant panda genome.</title>
        <authorList>
            <person name="Li R."/>
            <person name="Fan W."/>
            <person name="Tian G."/>
            <person name="Zhu H."/>
            <person name="He L."/>
            <person name="Cai J."/>
            <person name="Huang Q."/>
            <person name="Cai Q."/>
            <person name="Li B."/>
            <person name="Bai Y."/>
            <person name="Zhang Z."/>
            <person name="Zhang Y."/>
            <person name="Wang W."/>
            <person name="Li J."/>
            <person name="Wei F."/>
            <person name="Li H."/>
            <person name="Jian M."/>
            <person name="Li J."/>
            <person name="Zhang Z."/>
            <person name="Nielsen R."/>
            <person name="Li D."/>
            <person name="Gu W."/>
            <person name="Yang Z."/>
            <person name="Xuan Z."/>
            <person name="Ryder O.A."/>
            <person name="Leung F.C."/>
            <person name="Zhou Y."/>
            <person name="Cao J."/>
            <person name="Sun X."/>
            <person name="Fu Y."/>
            <person name="Fang X."/>
            <person name="Guo X."/>
            <person name="Wang B."/>
            <person name="Hou R."/>
            <person name="Shen F."/>
            <person name="Mu B."/>
            <person name="Ni P."/>
            <person name="Lin R."/>
            <person name="Qian W."/>
            <person name="Wang G."/>
            <person name="Yu C."/>
            <person name="Nie W."/>
            <person name="Wang J."/>
            <person name="Wu Z."/>
            <person name="Liang H."/>
            <person name="Min J."/>
            <person name="Wu Q."/>
            <person name="Cheng S."/>
            <person name="Ruan J."/>
            <person name="Wang M."/>
            <person name="Shi Z."/>
            <person name="Wen M."/>
            <person name="Liu B."/>
            <person name="Ren X."/>
            <person name="Zheng H."/>
            <person name="Dong D."/>
            <person name="Cook K."/>
            <person name="Shan G."/>
            <person name="Zhang H."/>
            <person name="Kosiol C."/>
            <person name="Xie X."/>
            <person name="Lu Z."/>
            <person name="Zheng H."/>
            <person name="Li Y."/>
            <person name="Steiner C.C."/>
            <person name="Lam T.T."/>
            <person name="Lin S."/>
            <person name="Zhang Q."/>
            <person name="Li G."/>
            <person name="Tian J."/>
            <person name="Gong T."/>
            <person name="Liu H."/>
            <person name="Zhang D."/>
            <person name="Fang L."/>
            <person name="Ye C."/>
            <person name="Zhang J."/>
            <person name="Hu W."/>
            <person name="Xu A."/>
            <person name="Ren Y."/>
            <person name="Zhang G."/>
            <person name="Bruford M.W."/>
            <person name="Li Q."/>
            <person name="Ma L."/>
            <person name="Guo Y."/>
            <person name="An N."/>
            <person name="Hu Y."/>
            <person name="Zheng Y."/>
            <person name="Shi Y."/>
            <person name="Li Z."/>
            <person name="Liu Q."/>
            <person name="Chen Y."/>
            <person name="Zhao J."/>
            <person name="Qu N."/>
            <person name="Zhao S."/>
            <person name="Tian F."/>
            <person name="Wang X."/>
            <person name="Wang H."/>
            <person name="Xu L."/>
            <person name="Liu X."/>
            <person name="Vinar T."/>
            <person name="Wang Y."/>
            <person name="Lam T.W."/>
            <person name="Yiu S.M."/>
            <person name="Liu S."/>
            <person name="Zhang H."/>
            <person name="Li D."/>
            <person name="Huang Y."/>
            <person name="Wang X."/>
            <person name="Yang G."/>
            <person name="Jiang Z."/>
            <person name="Wang J."/>
            <person name="Qin N."/>
            <person name="Li L."/>
            <person name="Li J."/>
            <person name="Bolund L."/>
            <person name="Kristiansen K."/>
            <person name="Wong G.K."/>
            <person name="Olson M."/>
            <person name="Zhang X."/>
            <person name="Li S."/>
            <person name="Yang H."/>
            <person name="Wang J."/>
            <person name="Wang J."/>
        </authorList>
    </citation>
    <scope>NUCLEOTIDE SEQUENCE [LARGE SCALE GENOMIC DNA]</scope>
</reference>
<protein>
    <submittedName>
        <fullName evidence="2">Uncharacterized protein</fullName>
    </submittedName>
</protein>
<sequence>ILTSNFILFYIFLKYFVSFIMYVHPFTTALKKKSFSTEQVAIALFQGMCFNFSQIKENKLCTHSQFFTCRQTSLFII</sequence>
<dbReference type="Ensembl" id="ENSAMET00000048681.1">
    <property type="protein sequence ID" value="ENSAMEP00000043776.1"/>
    <property type="gene ID" value="ENSAMEG00000025136.1"/>
</dbReference>